<evidence type="ECO:0000313" key="3">
    <source>
        <dbReference type="Proteomes" id="UP001295423"/>
    </source>
</evidence>
<feature type="compositionally biased region" description="Polar residues" evidence="1">
    <location>
        <begin position="525"/>
        <end position="548"/>
    </location>
</feature>
<feature type="compositionally biased region" description="Polar residues" evidence="1">
    <location>
        <begin position="595"/>
        <end position="605"/>
    </location>
</feature>
<dbReference type="EMBL" id="CAKOGP040000001">
    <property type="protein sequence ID" value="CAJ1908862.1"/>
    <property type="molecule type" value="Genomic_DNA"/>
</dbReference>
<feature type="compositionally biased region" description="Basic and acidic residues" evidence="1">
    <location>
        <begin position="749"/>
        <end position="760"/>
    </location>
</feature>
<feature type="region of interest" description="Disordered" evidence="1">
    <location>
        <begin position="114"/>
        <end position="328"/>
    </location>
</feature>
<feature type="region of interest" description="Disordered" evidence="1">
    <location>
        <begin position="595"/>
        <end position="651"/>
    </location>
</feature>
<feature type="compositionally biased region" description="Low complexity" evidence="1">
    <location>
        <begin position="241"/>
        <end position="271"/>
    </location>
</feature>
<accession>A0AAD2FAY2</accession>
<feature type="compositionally biased region" description="Basic residues" evidence="1">
    <location>
        <begin position="480"/>
        <end position="490"/>
    </location>
</feature>
<dbReference type="AlphaFoldDB" id="A0AAD2FAY2"/>
<feature type="compositionally biased region" description="Low complexity" evidence="1">
    <location>
        <begin position="279"/>
        <end position="300"/>
    </location>
</feature>
<feature type="region of interest" description="Disordered" evidence="1">
    <location>
        <begin position="480"/>
        <end position="561"/>
    </location>
</feature>
<feature type="region of interest" description="Disordered" evidence="1">
    <location>
        <begin position="663"/>
        <end position="766"/>
    </location>
</feature>
<feature type="region of interest" description="Disordered" evidence="1">
    <location>
        <begin position="1"/>
        <end position="38"/>
    </location>
</feature>
<proteinExistence type="predicted"/>
<feature type="compositionally biased region" description="Polar residues" evidence="1">
    <location>
        <begin position="369"/>
        <end position="385"/>
    </location>
</feature>
<reference evidence="2" key="1">
    <citation type="submission" date="2023-08" db="EMBL/GenBank/DDBJ databases">
        <authorList>
            <person name="Audoor S."/>
            <person name="Bilcke G."/>
        </authorList>
    </citation>
    <scope>NUCLEOTIDE SEQUENCE</scope>
</reference>
<feature type="compositionally biased region" description="Low complexity" evidence="1">
    <location>
        <begin position="632"/>
        <end position="646"/>
    </location>
</feature>
<keyword evidence="3" id="KW-1185">Reference proteome</keyword>
<evidence type="ECO:0000313" key="2">
    <source>
        <dbReference type="EMBL" id="CAJ1908862.1"/>
    </source>
</evidence>
<evidence type="ECO:0000256" key="1">
    <source>
        <dbReference type="SAM" id="MobiDB-lite"/>
    </source>
</evidence>
<feature type="compositionally biased region" description="Basic and acidic residues" evidence="1">
    <location>
        <begin position="139"/>
        <end position="163"/>
    </location>
</feature>
<sequence>MKLFKRSRNTNNINKAEHHQQQHHAARSKSAAPLHEKPRSEEYVYIPSRFGYDYAPPSLLAPSHSVDNSTVQHLSKMLYAEEPVSDISGNTASLSSSSQYKQGVGDVVREHQEYESKYQKTPQVSNRIQKPGGSKSHWRPSEQEQRQRLSEQQKRQRAEKLREISAPYGPPQGYYEERQQVPSHPYHHRSMSEESRQTVERVPTLRDVPSVDSGLQYIRERSQQSRYSMGDSIASSQRSNIQTRQQPQQGIPQQSVASSQRSQQRGRQTQQGIPQYSVTSSQQRSTIQRRQQIQGIPQQPVASSQRSQGIRQQPMQPPRTQGLASHSMDASTITTLPETFGQGTYYRQHQARASRASAGRPPMNDRHMSSYQPPQSDKVAASQTSARERKRNIERSYNDYLMRERGWVPTELVTADVVKTSNKKNKIVASKKLLRNQTAAPSEYLAPTNMVETSKEEKRAPIAPVVPESPKRKGFFKRLFGKGKSKKSLKTGKQAQAASSSKKKLPRMQVDPPSKGTIRGVNPAKGSTSASTGTMSRSTDIGSKTKMYSQPAARKSMENDTPLSMVAARSIASSHKKYGSHVGRDSKDAGIQYSASAQSKGSFNKQSLQQQQSAASSANRSTASNKIFFPETSSAGGRTSAAGSSRHPADVSTKFYSTSRTALQSQLSSHAGGNVGSGASTARSSNFDRRQIQSGSLGSSKRSNASSTSYSRAVTNSMLSSQYSQRSSGSRQSGQVSNSASQYGLQTRRSRDDWKPDPRMPDPWLKPRASNVIIRGRHRTSSSRPPYTEGRAVDALTSFLGFSCV</sequence>
<name>A0AAD2FAY2_9STRA</name>
<gene>
    <name evidence="2" type="ORF">CYCCA115_LOCUS526</name>
</gene>
<dbReference type="Proteomes" id="UP001295423">
    <property type="component" value="Unassembled WGS sequence"/>
</dbReference>
<feature type="compositionally biased region" description="Polar residues" evidence="1">
    <location>
        <begin position="119"/>
        <end position="128"/>
    </location>
</feature>
<feature type="compositionally biased region" description="Low complexity" evidence="1">
    <location>
        <begin position="720"/>
        <end position="739"/>
    </location>
</feature>
<protein>
    <submittedName>
        <fullName evidence="2">Uncharacterized protein</fullName>
    </submittedName>
</protein>
<feature type="compositionally biased region" description="Polar residues" evidence="1">
    <location>
        <begin position="663"/>
        <end position="685"/>
    </location>
</feature>
<feature type="compositionally biased region" description="Polar residues" evidence="1">
    <location>
        <begin position="301"/>
        <end position="328"/>
    </location>
</feature>
<feature type="compositionally biased region" description="Polar residues" evidence="1">
    <location>
        <begin position="692"/>
        <end position="719"/>
    </location>
</feature>
<feature type="compositionally biased region" description="Basic and acidic residues" evidence="1">
    <location>
        <begin position="190"/>
        <end position="199"/>
    </location>
</feature>
<organism evidence="2 3">
    <name type="scientific">Cylindrotheca closterium</name>
    <dbReference type="NCBI Taxonomy" id="2856"/>
    <lineage>
        <taxon>Eukaryota</taxon>
        <taxon>Sar</taxon>
        <taxon>Stramenopiles</taxon>
        <taxon>Ochrophyta</taxon>
        <taxon>Bacillariophyta</taxon>
        <taxon>Bacillariophyceae</taxon>
        <taxon>Bacillariophycidae</taxon>
        <taxon>Bacillariales</taxon>
        <taxon>Bacillariaceae</taxon>
        <taxon>Cylindrotheca</taxon>
    </lineage>
</organism>
<feature type="compositionally biased region" description="Low complexity" evidence="1">
    <location>
        <begin position="606"/>
        <end position="624"/>
    </location>
</feature>
<comment type="caution">
    <text evidence="2">The sequence shown here is derived from an EMBL/GenBank/DDBJ whole genome shotgun (WGS) entry which is preliminary data.</text>
</comment>
<feature type="region of interest" description="Disordered" evidence="1">
    <location>
        <begin position="347"/>
        <end position="392"/>
    </location>
</feature>